<keyword evidence="5" id="KW-0732">Signal</keyword>
<dbReference type="InterPro" id="IPR050553">
    <property type="entry name" value="Thioredoxin_ResA/DsbE_sf"/>
</dbReference>
<evidence type="ECO:0000256" key="2">
    <source>
        <dbReference type="ARBA" id="ARBA00022748"/>
    </source>
</evidence>
<dbReference type="OrthoDB" id="6399635at2"/>
<dbReference type="InterPro" id="IPR025380">
    <property type="entry name" value="DUF4369"/>
</dbReference>
<dbReference type="GO" id="GO:0030313">
    <property type="term" value="C:cell envelope"/>
    <property type="evidence" value="ECO:0007669"/>
    <property type="project" value="UniProtKB-SubCell"/>
</dbReference>
<keyword evidence="2" id="KW-0201">Cytochrome c-type biogenesis</keyword>
<dbReference type="GO" id="GO:0016209">
    <property type="term" value="F:antioxidant activity"/>
    <property type="evidence" value="ECO:0007669"/>
    <property type="project" value="InterPro"/>
</dbReference>
<dbReference type="InterPro" id="IPR013766">
    <property type="entry name" value="Thioredoxin_domain"/>
</dbReference>
<feature type="domain" description="Thioredoxin" evidence="6">
    <location>
        <begin position="248"/>
        <end position="386"/>
    </location>
</feature>
<dbReference type="InterPro" id="IPR017937">
    <property type="entry name" value="Thioredoxin_CS"/>
</dbReference>
<evidence type="ECO:0000259" key="6">
    <source>
        <dbReference type="PROSITE" id="PS51352"/>
    </source>
</evidence>
<feature type="chain" id="PRO_5018561868" evidence="5">
    <location>
        <begin position="25"/>
        <end position="386"/>
    </location>
</feature>
<dbReference type="InterPro" id="IPR036249">
    <property type="entry name" value="Thioredoxin-like_sf"/>
</dbReference>
<dbReference type="PANTHER" id="PTHR42852:SF6">
    <property type="entry name" value="THIOL:DISULFIDE INTERCHANGE PROTEIN DSBE"/>
    <property type="match status" value="1"/>
</dbReference>
<evidence type="ECO:0000313" key="8">
    <source>
        <dbReference type="Proteomes" id="UP000282184"/>
    </source>
</evidence>
<evidence type="ECO:0000256" key="3">
    <source>
        <dbReference type="ARBA" id="ARBA00023157"/>
    </source>
</evidence>
<dbReference type="InterPro" id="IPR000866">
    <property type="entry name" value="AhpC/TSA"/>
</dbReference>
<dbReference type="CDD" id="cd02966">
    <property type="entry name" value="TlpA_like_family"/>
    <property type="match status" value="1"/>
</dbReference>
<evidence type="ECO:0000256" key="5">
    <source>
        <dbReference type="SAM" id="SignalP"/>
    </source>
</evidence>
<protein>
    <submittedName>
        <fullName evidence="7">AhpC/TSA family protein</fullName>
    </submittedName>
</protein>
<feature type="signal peptide" evidence="5">
    <location>
        <begin position="1"/>
        <end position="24"/>
    </location>
</feature>
<comment type="caution">
    <text evidence="7">The sequence shown here is derived from an EMBL/GenBank/DDBJ whole genome shotgun (WGS) entry which is preliminary data.</text>
</comment>
<name>A0A3S0J645_9BACT</name>
<proteinExistence type="predicted"/>
<comment type="subcellular location">
    <subcellularLocation>
        <location evidence="1">Cell envelope</location>
    </subcellularLocation>
</comment>
<dbReference type="PROSITE" id="PS00194">
    <property type="entry name" value="THIOREDOXIN_1"/>
    <property type="match status" value="1"/>
</dbReference>
<organism evidence="7 8">
    <name type="scientific">Hymenobacter gummosus</name>
    <dbReference type="NCBI Taxonomy" id="1776032"/>
    <lineage>
        <taxon>Bacteria</taxon>
        <taxon>Pseudomonadati</taxon>
        <taxon>Bacteroidota</taxon>
        <taxon>Cytophagia</taxon>
        <taxon>Cytophagales</taxon>
        <taxon>Hymenobacteraceae</taxon>
        <taxon>Hymenobacter</taxon>
    </lineage>
</organism>
<dbReference type="SUPFAM" id="SSF52833">
    <property type="entry name" value="Thioredoxin-like"/>
    <property type="match status" value="1"/>
</dbReference>
<dbReference type="Pfam" id="PF00578">
    <property type="entry name" value="AhpC-TSA"/>
    <property type="match status" value="1"/>
</dbReference>
<dbReference type="Gene3D" id="3.40.30.10">
    <property type="entry name" value="Glutaredoxin"/>
    <property type="match status" value="1"/>
</dbReference>
<sequence>MKYPMTSLFLVASLLGVSSACSDAASSTSSAAETAAGPGYEISGQLRNAAAGTKVYLAELNGNQFVSRDTATTDAQGRFTLKGSTPEAALYQLKLDEQNQVLVSLDNKTKLQLTGDAKRLNEDYTVKGSKDSEMLQQLVRQLNTSGRQAQGVMQRYQNNAQAGRQDSMQALEAKFYAVQGQKTAALKRLIKANPTSVVSAFALSDPQIVNPDENFGFADSVATQLKKAQPNSRYTKALVQALEPLRKTAVGTIAPDINLTDPSGKTVALSSLRGQYVLLDFWASWCGPCRQENPNVVKTYQQYKNKKFTIYGVSLDQDKGKWEKAIQADGLTWTHVSDLKGWQSAAGQAYGIQSIPMNFLLDPQGRIIAKNLRGATLAAELAKRIK</sequence>
<keyword evidence="8" id="KW-1185">Reference proteome</keyword>
<dbReference type="GO" id="GO:0017004">
    <property type="term" value="P:cytochrome complex assembly"/>
    <property type="evidence" value="ECO:0007669"/>
    <property type="project" value="UniProtKB-KW"/>
</dbReference>
<dbReference type="PROSITE" id="PS51257">
    <property type="entry name" value="PROKAR_LIPOPROTEIN"/>
    <property type="match status" value="1"/>
</dbReference>
<evidence type="ECO:0000256" key="1">
    <source>
        <dbReference type="ARBA" id="ARBA00004196"/>
    </source>
</evidence>
<dbReference type="Proteomes" id="UP000282184">
    <property type="component" value="Unassembled WGS sequence"/>
</dbReference>
<keyword evidence="4" id="KW-0676">Redox-active center</keyword>
<dbReference type="GO" id="GO:0016491">
    <property type="term" value="F:oxidoreductase activity"/>
    <property type="evidence" value="ECO:0007669"/>
    <property type="project" value="InterPro"/>
</dbReference>
<gene>
    <name evidence="7" type="ORF">EJV47_24320</name>
</gene>
<evidence type="ECO:0000313" key="7">
    <source>
        <dbReference type="EMBL" id="RTQ45620.1"/>
    </source>
</evidence>
<dbReference type="PROSITE" id="PS51352">
    <property type="entry name" value="THIOREDOXIN_2"/>
    <property type="match status" value="1"/>
</dbReference>
<evidence type="ECO:0000256" key="4">
    <source>
        <dbReference type="ARBA" id="ARBA00023284"/>
    </source>
</evidence>
<keyword evidence="3" id="KW-1015">Disulfide bond</keyword>
<dbReference type="PANTHER" id="PTHR42852">
    <property type="entry name" value="THIOL:DISULFIDE INTERCHANGE PROTEIN DSBE"/>
    <property type="match status" value="1"/>
</dbReference>
<dbReference type="AlphaFoldDB" id="A0A3S0J645"/>
<dbReference type="Pfam" id="PF14289">
    <property type="entry name" value="DUF4369"/>
    <property type="match status" value="1"/>
</dbReference>
<accession>A0A3S0J645</accession>
<dbReference type="EMBL" id="RXOF01000019">
    <property type="protein sequence ID" value="RTQ45620.1"/>
    <property type="molecule type" value="Genomic_DNA"/>
</dbReference>
<reference evidence="7 8" key="1">
    <citation type="submission" date="2018-12" db="EMBL/GenBank/DDBJ databases">
        <title>Hymenobacter gummosus sp. nov., isolated from a spring.</title>
        <authorList>
            <person name="Nie L."/>
        </authorList>
    </citation>
    <scope>NUCLEOTIDE SEQUENCE [LARGE SCALE GENOMIC DNA]</scope>
    <source>
        <strain evidence="7 8">KCTC 52166</strain>
    </source>
</reference>
<dbReference type="RefSeq" id="WP_126695817.1">
    <property type="nucleotide sequence ID" value="NZ_RXOF01000019.1"/>
</dbReference>